<dbReference type="InterPro" id="IPR036397">
    <property type="entry name" value="RNaseH_sf"/>
</dbReference>
<dbReference type="InterPro" id="IPR002782">
    <property type="entry name" value="Mut7-C_RNAse_dom"/>
</dbReference>
<evidence type="ECO:0000313" key="4">
    <source>
        <dbReference type="EMBL" id="CAE8647001.1"/>
    </source>
</evidence>
<dbReference type="GO" id="GO:0006139">
    <property type="term" value="P:nucleobase-containing compound metabolic process"/>
    <property type="evidence" value="ECO:0007669"/>
    <property type="project" value="InterPro"/>
</dbReference>
<gene>
    <name evidence="4" type="ORF">PGLA2088_LOCUS5307</name>
</gene>
<dbReference type="InterPro" id="IPR052408">
    <property type="entry name" value="Exonuclease_MUT-7-like"/>
</dbReference>
<evidence type="ECO:0000313" key="5">
    <source>
        <dbReference type="Proteomes" id="UP000626109"/>
    </source>
</evidence>
<feature type="region of interest" description="Disordered" evidence="1">
    <location>
        <begin position="494"/>
        <end position="528"/>
    </location>
</feature>
<protein>
    <recommendedName>
        <fullName evidence="6">3'-5' exonuclease domain-containing protein</fullName>
    </recommendedName>
</protein>
<dbReference type="GO" id="GO:0008408">
    <property type="term" value="F:3'-5' exonuclease activity"/>
    <property type="evidence" value="ECO:0007669"/>
    <property type="project" value="InterPro"/>
</dbReference>
<name>A0A813I9J9_POLGL</name>
<reference evidence="4" key="1">
    <citation type="submission" date="2021-02" db="EMBL/GenBank/DDBJ databases">
        <authorList>
            <person name="Dougan E. K."/>
            <person name="Rhodes N."/>
            <person name="Thang M."/>
            <person name="Chan C."/>
        </authorList>
    </citation>
    <scope>NUCLEOTIDE SEQUENCE</scope>
</reference>
<organism evidence="4 5">
    <name type="scientific">Polarella glacialis</name>
    <name type="common">Dinoflagellate</name>
    <dbReference type="NCBI Taxonomy" id="89957"/>
    <lineage>
        <taxon>Eukaryota</taxon>
        <taxon>Sar</taxon>
        <taxon>Alveolata</taxon>
        <taxon>Dinophyceae</taxon>
        <taxon>Suessiales</taxon>
        <taxon>Suessiaceae</taxon>
        <taxon>Polarella</taxon>
    </lineage>
</organism>
<dbReference type="Pfam" id="PF01612">
    <property type="entry name" value="DNA_pol_A_exo1"/>
    <property type="match status" value="1"/>
</dbReference>
<dbReference type="InterPro" id="IPR012337">
    <property type="entry name" value="RNaseH-like_sf"/>
</dbReference>
<sequence>MDAAELATRLQFLNSAPRAEKAQLSQALSQELTTLDVATLGDLLCLCENVLEPRTLAKTARTLLCKALEGKPGLSVQMLLRGGISLSTLVQLARGQQLADIPPAPSLADELLAVLLGWQPQSEDGGGAGKGRVSFTATRLILGAVRHLGLVALVPESAAEALLRHAASCEPKRLSGRQVFEAGDLVPEWRPLLLRLLLAENDCGLFQVAIADQVKVAQRWGAHEDPAVFARLRKLLERADGKEADDNEGTTVGSVPNILPALRIEGEQLVLVDSEVGEAKLAQVVLEAAERLRRGGSLWVGLDAEWEDPRPLSLVQLAVGSSDDKDGVTVILLDMVSAPSADSLERVRWLLRSTSCSAGVAGLPELAADTLHEVLAFGAHEDKRRLAVSGLLPELGQADDCKADEDSPAIASSEAESDVAPLGWIDLQHHFARGLGGQPSLKAVVAKELGMHLDKTLQRSHWDLRPLSQAQLEYAALDASVLLRLRRRCHAVELRKPQQTASEARAKKASQADSRSQQLPSREEEQVRWSEYRLARGGSKSSAPVEDKKELNGDLRFILPSSLARLMRKMRGVGLDTLILDEGAPLPKLGRLAVEEDRIVLTRSRKMQLAGEAAARIYFLRGEDTDDQLRELIDVFGVEVDPDCLCGRCVQCNTWDWRFASRDDVRDNPQVSEKTLAAFSEFWACGGCGKIFWEGGMFEKAVAHFRTFLPEEAGIGSPSAIEATAGQAKNDCASDAVANSPAGLPLLSHDQVREKLDKYEEMGLNGCSAQRIRGQMVRDGILVPGVSDSDPLTLPFLASFANGKSVTAVSISEGGTTLTWANVLCTPGQVESGPRMTCGEPGSIAEVRWRFMTPT</sequence>
<evidence type="ECO:0008006" key="6">
    <source>
        <dbReference type="Google" id="ProtNLM"/>
    </source>
</evidence>
<comment type="caution">
    <text evidence="4">The sequence shown here is derived from an EMBL/GenBank/DDBJ whole genome shotgun (WGS) entry which is preliminary data.</text>
</comment>
<dbReference type="Proteomes" id="UP000626109">
    <property type="component" value="Unassembled WGS sequence"/>
</dbReference>
<proteinExistence type="predicted"/>
<dbReference type="GO" id="GO:0003676">
    <property type="term" value="F:nucleic acid binding"/>
    <property type="evidence" value="ECO:0007669"/>
    <property type="project" value="InterPro"/>
</dbReference>
<dbReference type="AlphaFoldDB" id="A0A813I9J9"/>
<evidence type="ECO:0000259" key="2">
    <source>
        <dbReference type="Pfam" id="PF01612"/>
    </source>
</evidence>
<evidence type="ECO:0000259" key="3">
    <source>
        <dbReference type="Pfam" id="PF01927"/>
    </source>
</evidence>
<dbReference type="InterPro" id="IPR002562">
    <property type="entry name" value="3'-5'_exonuclease_dom"/>
</dbReference>
<dbReference type="EMBL" id="CAJNNW010005016">
    <property type="protein sequence ID" value="CAE8647001.1"/>
    <property type="molecule type" value="Genomic_DNA"/>
</dbReference>
<dbReference type="Pfam" id="PF01927">
    <property type="entry name" value="Mut7-C"/>
    <property type="match status" value="1"/>
</dbReference>
<feature type="domain" description="3'-5' exonuclease" evidence="2">
    <location>
        <begin position="437"/>
        <end position="486"/>
    </location>
</feature>
<dbReference type="PANTHER" id="PTHR47765:SF2">
    <property type="entry name" value="EXONUCLEASE MUT-7 HOMOLOG"/>
    <property type="match status" value="1"/>
</dbReference>
<feature type="domain" description="Mut7-C RNAse" evidence="3">
    <location>
        <begin position="556"/>
        <end position="702"/>
    </location>
</feature>
<dbReference type="Gene3D" id="3.30.420.10">
    <property type="entry name" value="Ribonuclease H-like superfamily/Ribonuclease H"/>
    <property type="match status" value="1"/>
</dbReference>
<evidence type="ECO:0000256" key="1">
    <source>
        <dbReference type="SAM" id="MobiDB-lite"/>
    </source>
</evidence>
<dbReference type="PANTHER" id="PTHR47765">
    <property type="entry name" value="3'-5' EXONUCLEASE DOMAIN-CONTAINING PROTEIN"/>
    <property type="match status" value="1"/>
</dbReference>
<feature type="compositionally biased region" description="Polar residues" evidence="1">
    <location>
        <begin position="511"/>
        <end position="520"/>
    </location>
</feature>
<dbReference type="SUPFAM" id="SSF53098">
    <property type="entry name" value="Ribonuclease H-like"/>
    <property type="match status" value="1"/>
</dbReference>
<accession>A0A813I9J9</accession>